<keyword evidence="2" id="KW-1185">Reference proteome</keyword>
<name>A0ACC0PPK4_RHOML</name>
<sequence>MHAVACLLQIMRESGNKDSNDVESCAAILFDICSYDKDELKEVKQEEAANGTTSTVALRGTQRARRKATGILEMGNNVG</sequence>
<evidence type="ECO:0000313" key="2">
    <source>
        <dbReference type="Proteomes" id="UP001062846"/>
    </source>
</evidence>
<protein>
    <submittedName>
        <fullName evidence="1">Uncharacterized protein</fullName>
    </submittedName>
</protein>
<dbReference type="EMBL" id="CM046389">
    <property type="protein sequence ID" value="KAI8567091.1"/>
    <property type="molecule type" value="Genomic_DNA"/>
</dbReference>
<comment type="caution">
    <text evidence="1">The sequence shown here is derived from an EMBL/GenBank/DDBJ whole genome shotgun (WGS) entry which is preliminary data.</text>
</comment>
<reference evidence="1" key="1">
    <citation type="submission" date="2022-02" db="EMBL/GenBank/DDBJ databases">
        <title>Plant Genome Project.</title>
        <authorList>
            <person name="Zhang R.-G."/>
        </authorList>
    </citation>
    <scope>NUCLEOTIDE SEQUENCE</scope>
    <source>
        <strain evidence="1">AT1</strain>
    </source>
</reference>
<accession>A0ACC0PPK4</accession>
<organism evidence="1 2">
    <name type="scientific">Rhododendron molle</name>
    <name type="common">Chinese azalea</name>
    <name type="synonym">Azalea mollis</name>
    <dbReference type="NCBI Taxonomy" id="49168"/>
    <lineage>
        <taxon>Eukaryota</taxon>
        <taxon>Viridiplantae</taxon>
        <taxon>Streptophyta</taxon>
        <taxon>Embryophyta</taxon>
        <taxon>Tracheophyta</taxon>
        <taxon>Spermatophyta</taxon>
        <taxon>Magnoliopsida</taxon>
        <taxon>eudicotyledons</taxon>
        <taxon>Gunneridae</taxon>
        <taxon>Pentapetalae</taxon>
        <taxon>asterids</taxon>
        <taxon>Ericales</taxon>
        <taxon>Ericaceae</taxon>
        <taxon>Ericoideae</taxon>
        <taxon>Rhodoreae</taxon>
        <taxon>Rhododendron</taxon>
    </lineage>
</organism>
<dbReference type="Proteomes" id="UP001062846">
    <property type="component" value="Chromosome 2"/>
</dbReference>
<evidence type="ECO:0000313" key="1">
    <source>
        <dbReference type="EMBL" id="KAI8567091.1"/>
    </source>
</evidence>
<proteinExistence type="predicted"/>
<gene>
    <name evidence="1" type="ORF">RHMOL_Rhmol02G0094400</name>
</gene>